<dbReference type="NCBIfam" id="NF006600">
    <property type="entry name" value="PRK09140.1"/>
    <property type="match status" value="1"/>
</dbReference>
<dbReference type="RefSeq" id="WP_027262923.1">
    <property type="nucleotide sequence ID" value="NZ_FPAW01000017.1"/>
</dbReference>
<dbReference type="Proteomes" id="UP000182466">
    <property type="component" value="Unassembled WGS sequence"/>
</dbReference>
<dbReference type="InterPro" id="IPR031338">
    <property type="entry name" value="KDPG/KHG_AS_2"/>
</dbReference>
<evidence type="ECO:0000256" key="2">
    <source>
        <dbReference type="ARBA" id="ARBA00006906"/>
    </source>
</evidence>
<dbReference type="STRING" id="999627.SAMN05216236_11755"/>
<dbReference type="CDD" id="cd00452">
    <property type="entry name" value="KDPG_aldolase"/>
    <property type="match status" value="1"/>
</dbReference>
<evidence type="ECO:0000256" key="4">
    <source>
        <dbReference type="ARBA" id="ARBA00023239"/>
    </source>
</evidence>
<keyword evidence="7" id="KW-1185">Reference proteome</keyword>
<organism evidence="6 7">
    <name type="scientific">Sedimentitalea nanhaiensis</name>
    <dbReference type="NCBI Taxonomy" id="999627"/>
    <lineage>
        <taxon>Bacteria</taxon>
        <taxon>Pseudomonadati</taxon>
        <taxon>Pseudomonadota</taxon>
        <taxon>Alphaproteobacteria</taxon>
        <taxon>Rhodobacterales</taxon>
        <taxon>Paracoccaceae</taxon>
        <taxon>Sedimentitalea</taxon>
    </lineage>
</organism>
<dbReference type="InterPro" id="IPR000887">
    <property type="entry name" value="Aldlse_KDPG_KHG"/>
</dbReference>
<comment type="similarity">
    <text evidence="2">Belongs to the KHG/KDPG aldolase family.</text>
</comment>
<dbReference type="Gene3D" id="3.20.20.70">
    <property type="entry name" value="Aldolase class I"/>
    <property type="match status" value="1"/>
</dbReference>
<reference evidence="6 7" key="1">
    <citation type="submission" date="2016-10" db="EMBL/GenBank/DDBJ databases">
        <authorList>
            <person name="de Groot N.N."/>
        </authorList>
    </citation>
    <scope>NUCLEOTIDE SEQUENCE [LARGE SCALE GENOMIC DNA]</scope>
    <source>
        <strain evidence="6 7">CGMCC 1.10959</strain>
    </source>
</reference>
<accession>A0A1I7CKB3</accession>
<gene>
    <name evidence="6" type="ORF">SAMN05216236_11755</name>
</gene>
<dbReference type="PANTHER" id="PTHR30246:SF1">
    <property type="entry name" value="2-DEHYDRO-3-DEOXY-6-PHOSPHOGALACTONATE ALDOLASE-RELATED"/>
    <property type="match status" value="1"/>
</dbReference>
<dbReference type="GO" id="GO:0016829">
    <property type="term" value="F:lyase activity"/>
    <property type="evidence" value="ECO:0007669"/>
    <property type="project" value="UniProtKB-KW"/>
</dbReference>
<dbReference type="OrthoDB" id="7204076at2"/>
<comment type="pathway">
    <text evidence="1">Carbohydrate acid metabolism.</text>
</comment>
<keyword evidence="4" id="KW-0456">Lyase</keyword>
<evidence type="ECO:0000256" key="1">
    <source>
        <dbReference type="ARBA" id="ARBA00004761"/>
    </source>
</evidence>
<keyword evidence="5" id="KW-0119">Carbohydrate metabolism</keyword>
<evidence type="ECO:0000256" key="5">
    <source>
        <dbReference type="ARBA" id="ARBA00023277"/>
    </source>
</evidence>
<comment type="subunit">
    <text evidence="3">Homotrimer.</text>
</comment>
<dbReference type="InterPro" id="IPR013785">
    <property type="entry name" value="Aldolase_TIM"/>
</dbReference>
<dbReference type="EMBL" id="FPAW01000017">
    <property type="protein sequence ID" value="SFT99824.1"/>
    <property type="molecule type" value="Genomic_DNA"/>
</dbReference>
<evidence type="ECO:0000313" key="6">
    <source>
        <dbReference type="EMBL" id="SFT99824.1"/>
    </source>
</evidence>
<dbReference type="PANTHER" id="PTHR30246">
    <property type="entry name" value="2-KETO-3-DEOXY-6-PHOSPHOGLUCONATE ALDOLASE"/>
    <property type="match status" value="1"/>
</dbReference>
<proteinExistence type="inferred from homology"/>
<protein>
    <submittedName>
        <fullName evidence="6">2-keto-3-deoxy-phosphogalactonate aldolase</fullName>
    </submittedName>
</protein>
<evidence type="ECO:0000313" key="7">
    <source>
        <dbReference type="Proteomes" id="UP000182466"/>
    </source>
</evidence>
<dbReference type="AlphaFoldDB" id="A0A1I7CKB3"/>
<evidence type="ECO:0000256" key="3">
    <source>
        <dbReference type="ARBA" id="ARBA00011233"/>
    </source>
</evidence>
<sequence length="206" mass="21598">MHREIVAILRGVRTTEVEAIGEVLIRSGITIIEVPLNSPSPIESIKRLAQSFGSVARIGAGTVLSVDDVHRVADAGGKLIVSPDVVPDVIEATKKAGLLSYPGALTPTECFRALRHGSDALKLFPSSLIGIDGLKALSAVLPTNVKTYAVGGVGPENFQAWLNAGVTGFGIGSAVFQPGFSSSETAMRAEKIVASYDNALKNKKLY</sequence>
<name>A0A1I7CKB3_9RHOB</name>
<dbReference type="Pfam" id="PF01081">
    <property type="entry name" value="Aldolase"/>
    <property type="match status" value="1"/>
</dbReference>
<dbReference type="SUPFAM" id="SSF51569">
    <property type="entry name" value="Aldolase"/>
    <property type="match status" value="1"/>
</dbReference>
<dbReference type="PROSITE" id="PS00160">
    <property type="entry name" value="ALDOLASE_KDPG_KHG_2"/>
    <property type="match status" value="1"/>
</dbReference>